<gene>
    <name evidence="1" type="ORF">NCTC12437_00790</name>
</gene>
<evidence type="ECO:0000313" key="2">
    <source>
        <dbReference type="Proteomes" id="UP000255066"/>
    </source>
</evidence>
<organism evidence="1 2">
    <name type="scientific">Legionella birminghamensis</name>
    <dbReference type="NCBI Taxonomy" id="28083"/>
    <lineage>
        <taxon>Bacteria</taxon>
        <taxon>Pseudomonadati</taxon>
        <taxon>Pseudomonadota</taxon>
        <taxon>Gammaproteobacteria</taxon>
        <taxon>Legionellales</taxon>
        <taxon>Legionellaceae</taxon>
        <taxon>Legionella</taxon>
    </lineage>
</organism>
<evidence type="ECO:0000313" key="1">
    <source>
        <dbReference type="EMBL" id="STX31020.1"/>
    </source>
</evidence>
<name>A0A378I8G8_9GAMM</name>
<dbReference type="EMBL" id="UGNW01000001">
    <property type="protein sequence ID" value="STX31020.1"/>
    <property type="molecule type" value="Genomic_DNA"/>
</dbReference>
<proteinExistence type="predicted"/>
<sequence>MKGLTIWSVLLAFIVSLNFYIKDEPFPPDEEDIPCLSITRAFV</sequence>
<protein>
    <submittedName>
        <fullName evidence="1">Uncharacterized protein</fullName>
    </submittedName>
</protein>
<dbReference type="AlphaFoldDB" id="A0A378I8G8"/>
<accession>A0A378I8G8</accession>
<dbReference type="RefSeq" id="WP_272946885.1">
    <property type="nucleotide sequence ID" value="NZ_CAAAHV010000021.1"/>
</dbReference>
<reference evidence="1 2" key="1">
    <citation type="submission" date="2018-06" db="EMBL/GenBank/DDBJ databases">
        <authorList>
            <consortium name="Pathogen Informatics"/>
            <person name="Doyle S."/>
        </authorList>
    </citation>
    <scope>NUCLEOTIDE SEQUENCE [LARGE SCALE GENOMIC DNA]</scope>
    <source>
        <strain evidence="1 2">NCTC12437</strain>
    </source>
</reference>
<dbReference type="Proteomes" id="UP000255066">
    <property type="component" value="Unassembled WGS sequence"/>
</dbReference>